<organism evidence="12 13">
    <name type="scientific">Eeniella nana</name>
    <name type="common">Yeast</name>
    <name type="synonym">Brettanomyces nanus</name>
    <dbReference type="NCBI Taxonomy" id="13502"/>
    <lineage>
        <taxon>Eukaryota</taxon>
        <taxon>Fungi</taxon>
        <taxon>Dikarya</taxon>
        <taxon>Ascomycota</taxon>
        <taxon>Saccharomycotina</taxon>
        <taxon>Pichiomycetes</taxon>
        <taxon>Pichiales</taxon>
        <taxon>Pichiaceae</taxon>
        <taxon>Brettanomyces</taxon>
    </lineage>
</organism>
<keyword evidence="6" id="KW-0256">Endoplasmic reticulum</keyword>
<feature type="chain" id="PRO_5034891040" description="Protein BIG1" evidence="11">
    <location>
        <begin position="18"/>
        <end position="359"/>
    </location>
</feature>
<dbReference type="Proteomes" id="UP000662931">
    <property type="component" value="Chromosome 1"/>
</dbReference>
<reference evidence="12" key="1">
    <citation type="submission" date="2020-10" db="EMBL/GenBank/DDBJ databases">
        <authorList>
            <person name="Roach M.J.R."/>
        </authorList>
    </citation>
    <scope>NUCLEOTIDE SEQUENCE</scope>
    <source>
        <strain evidence="12">CBS 1945</strain>
    </source>
</reference>
<evidence type="ECO:0000256" key="5">
    <source>
        <dbReference type="ARBA" id="ARBA00022729"/>
    </source>
</evidence>
<keyword evidence="4 10" id="KW-0812">Transmembrane</keyword>
<evidence type="ECO:0000313" key="12">
    <source>
        <dbReference type="EMBL" id="QPG73483.1"/>
    </source>
</evidence>
<evidence type="ECO:0000256" key="9">
    <source>
        <dbReference type="ARBA" id="ARBA00023316"/>
    </source>
</evidence>
<feature type="signal peptide" evidence="11">
    <location>
        <begin position="1"/>
        <end position="17"/>
    </location>
</feature>
<evidence type="ECO:0000256" key="4">
    <source>
        <dbReference type="ARBA" id="ARBA00022692"/>
    </source>
</evidence>
<dbReference type="GO" id="GO:0009272">
    <property type="term" value="P:fungal-type cell wall biogenesis"/>
    <property type="evidence" value="ECO:0007669"/>
    <property type="project" value="TreeGrafter"/>
</dbReference>
<accession>A0A875RY30</accession>
<keyword evidence="9" id="KW-0961">Cell wall biogenesis/degradation</keyword>
<comment type="subcellular location">
    <subcellularLocation>
        <location evidence="1">Endoplasmic reticulum membrane</location>
        <topology evidence="1">Single-pass type I membrane protein</topology>
    </subcellularLocation>
</comment>
<evidence type="ECO:0000256" key="6">
    <source>
        <dbReference type="ARBA" id="ARBA00022824"/>
    </source>
</evidence>
<evidence type="ECO:0000256" key="7">
    <source>
        <dbReference type="ARBA" id="ARBA00022989"/>
    </source>
</evidence>
<name>A0A875RY30_EENNA</name>
<dbReference type="AlphaFoldDB" id="A0A875RY30"/>
<evidence type="ECO:0000256" key="11">
    <source>
        <dbReference type="SAM" id="SignalP"/>
    </source>
</evidence>
<protein>
    <recommendedName>
        <fullName evidence="3">Protein BIG1</fullName>
    </recommendedName>
</protein>
<evidence type="ECO:0000313" key="13">
    <source>
        <dbReference type="Proteomes" id="UP000662931"/>
    </source>
</evidence>
<feature type="transmembrane region" description="Helical" evidence="10">
    <location>
        <begin position="321"/>
        <end position="347"/>
    </location>
</feature>
<evidence type="ECO:0000256" key="1">
    <source>
        <dbReference type="ARBA" id="ARBA00004115"/>
    </source>
</evidence>
<dbReference type="OrthoDB" id="9985059at2759"/>
<sequence length="359" mass="41130">MLVDFVCLVCLVAVCSANTVFPSLFFSYKLVPGLRVSVDHSDQMPFSLPEAESLLTRAFEQCLSNGYIIANVPGLKLEDFASFDSFQHIRDQMTKSSTILSMPNVLSNSEGDTLDLNRFESVLSVHCNARMHYIDGVDEDQIPRYRDTRTRVIRVDFPALSSNATDENRNKRLQNYDEMIMKIIREMPTPSISVLFTTNTTKEIDIDEITDKNSIIRENEIPANPKVISLDMRNKVRTSKRMIFPDITVFDKSRYFEYERNEKGERGGLDKDTAKKQSKDDTWLKRKKKKIVKNKSLYRFGEDDKKTTSALANQDFVHDNALLIVCMAGIFAFIVFFDVVKIGFTMLKKVVSTSKRKSE</sequence>
<dbReference type="RefSeq" id="XP_038777048.1">
    <property type="nucleotide sequence ID" value="XM_038921120.1"/>
</dbReference>
<dbReference type="PANTHER" id="PTHR28285">
    <property type="entry name" value="PROTEIN BIG1"/>
    <property type="match status" value="1"/>
</dbReference>
<evidence type="ECO:0000256" key="2">
    <source>
        <dbReference type="ARBA" id="ARBA00008203"/>
    </source>
</evidence>
<dbReference type="EMBL" id="CP064812">
    <property type="protein sequence ID" value="QPG73483.1"/>
    <property type="molecule type" value="Genomic_DNA"/>
</dbReference>
<dbReference type="GO" id="GO:0005789">
    <property type="term" value="C:endoplasmic reticulum membrane"/>
    <property type="evidence" value="ECO:0007669"/>
    <property type="project" value="UniProtKB-SubCell"/>
</dbReference>
<evidence type="ECO:0000256" key="3">
    <source>
        <dbReference type="ARBA" id="ARBA00022089"/>
    </source>
</evidence>
<dbReference type="KEGG" id="bnn:FOA43_000794"/>
<keyword evidence="5 11" id="KW-0732">Signal</keyword>
<proteinExistence type="inferred from homology"/>
<keyword evidence="13" id="KW-1185">Reference proteome</keyword>
<comment type="similarity">
    <text evidence="2">Belongs to the BIG1 family.</text>
</comment>
<dbReference type="GO" id="GO:0071555">
    <property type="term" value="P:cell wall organization"/>
    <property type="evidence" value="ECO:0007669"/>
    <property type="project" value="UniProtKB-KW"/>
</dbReference>
<dbReference type="GeneID" id="62194195"/>
<dbReference type="PANTHER" id="PTHR28285:SF1">
    <property type="entry name" value="PROTEIN BIG1"/>
    <property type="match status" value="1"/>
</dbReference>
<keyword evidence="7 10" id="KW-1133">Transmembrane helix</keyword>
<dbReference type="GO" id="GO:0006078">
    <property type="term" value="P:(1-&gt;6)-beta-D-glucan biosynthetic process"/>
    <property type="evidence" value="ECO:0007669"/>
    <property type="project" value="TreeGrafter"/>
</dbReference>
<dbReference type="InterPro" id="IPR037654">
    <property type="entry name" value="Big1"/>
</dbReference>
<evidence type="ECO:0000256" key="8">
    <source>
        <dbReference type="ARBA" id="ARBA00023136"/>
    </source>
</evidence>
<evidence type="ECO:0000256" key="10">
    <source>
        <dbReference type="SAM" id="Phobius"/>
    </source>
</evidence>
<keyword evidence="8 10" id="KW-0472">Membrane</keyword>
<gene>
    <name evidence="12" type="ORF">FOA43_000794</name>
</gene>